<gene>
    <name evidence="2" type="ORF">TNCT_363881</name>
</gene>
<protein>
    <submittedName>
        <fullName evidence="2">Uncharacterized protein</fullName>
    </submittedName>
</protein>
<sequence length="84" mass="9516">MNGRPEASFEEDKSMETDPVESDTATSLDPETHCALIRVQEKEIACKEARLSYLNNILLIECKDARDTSTSTVRNLDKEKQEII</sequence>
<accession>A0A8X6FU87</accession>
<evidence type="ECO:0000313" key="3">
    <source>
        <dbReference type="Proteomes" id="UP000887116"/>
    </source>
</evidence>
<dbReference type="Proteomes" id="UP000887116">
    <property type="component" value="Unassembled WGS sequence"/>
</dbReference>
<name>A0A8X6FU87_TRICU</name>
<reference evidence="2" key="1">
    <citation type="submission" date="2020-07" db="EMBL/GenBank/DDBJ databases">
        <title>Multicomponent nature underlies the extraordinary mechanical properties of spider dragline silk.</title>
        <authorList>
            <person name="Kono N."/>
            <person name="Nakamura H."/>
            <person name="Mori M."/>
            <person name="Yoshida Y."/>
            <person name="Ohtoshi R."/>
            <person name="Malay A.D."/>
            <person name="Moran D.A.P."/>
            <person name="Tomita M."/>
            <person name="Numata K."/>
            <person name="Arakawa K."/>
        </authorList>
    </citation>
    <scope>NUCLEOTIDE SEQUENCE</scope>
</reference>
<proteinExistence type="predicted"/>
<organism evidence="2 3">
    <name type="scientific">Trichonephila clavata</name>
    <name type="common">Joro spider</name>
    <name type="synonym">Nephila clavata</name>
    <dbReference type="NCBI Taxonomy" id="2740835"/>
    <lineage>
        <taxon>Eukaryota</taxon>
        <taxon>Metazoa</taxon>
        <taxon>Ecdysozoa</taxon>
        <taxon>Arthropoda</taxon>
        <taxon>Chelicerata</taxon>
        <taxon>Arachnida</taxon>
        <taxon>Araneae</taxon>
        <taxon>Araneomorphae</taxon>
        <taxon>Entelegynae</taxon>
        <taxon>Araneoidea</taxon>
        <taxon>Nephilidae</taxon>
        <taxon>Trichonephila</taxon>
    </lineage>
</organism>
<comment type="caution">
    <text evidence="2">The sequence shown here is derived from an EMBL/GenBank/DDBJ whole genome shotgun (WGS) entry which is preliminary data.</text>
</comment>
<dbReference type="EMBL" id="BMAO01003656">
    <property type="protein sequence ID" value="GFQ89317.1"/>
    <property type="molecule type" value="Genomic_DNA"/>
</dbReference>
<evidence type="ECO:0000313" key="2">
    <source>
        <dbReference type="EMBL" id="GFQ89317.1"/>
    </source>
</evidence>
<keyword evidence="3" id="KW-1185">Reference proteome</keyword>
<feature type="region of interest" description="Disordered" evidence="1">
    <location>
        <begin position="1"/>
        <end position="30"/>
    </location>
</feature>
<dbReference type="AlphaFoldDB" id="A0A8X6FU87"/>
<evidence type="ECO:0000256" key="1">
    <source>
        <dbReference type="SAM" id="MobiDB-lite"/>
    </source>
</evidence>